<proteinExistence type="predicted"/>
<sequence>LAAAGEQGVAHVLDLIASEMKVAMTLTGARAVGEISRESLVRA</sequence>
<name>A0A9Q3YRY4_9GAMM</name>
<reference evidence="3" key="1">
    <citation type="submission" date="2021-10" db="EMBL/GenBank/DDBJ databases">
        <title>The diversity and Nitrogen Metabolism of Culturable Nitrate-Utilizing Bacteria Within the Oxygen Minimum Zone of the Changjiang (Yangtze River)Estuary.</title>
        <authorList>
            <person name="Zhang D."/>
            <person name="Zheng J."/>
            <person name="Liu S."/>
            <person name="He W."/>
        </authorList>
    </citation>
    <scope>NUCLEOTIDE SEQUENCE</scope>
    <source>
        <strain evidence="3">FXH-223</strain>
    </source>
</reference>
<comment type="cofactor">
    <cofactor evidence="1">
        <name>FMN</name>
        <dbReference type="ChEBI" id="CHEBI:58210"/>
    </cofactor>
</comment>
<dbReference type="Pfam" id="PF01070">
    <property type="entry name" value="FMN_dh"/>
    <property type="match status" value="1"/>
</dbReference>
<protein>
    <submittedName>
        <fullName evidence="3">Alpha-hydroxy-acid oxidizing protein</fullName>
    </submittedName>
</protein>
<dbReference type="RefSeq" id="WP_228234098.1">
    <property type="nucleotide sequence ID" value="NZ_JAJGNA010000012.1"/>
</dbReference>
<evidence type="ECO:0000256" key="1">
    <source>
        <dbReference type="ARBA" id="ARBA00001917"/>
    </source>
</evidence>
<organism evidence="3 4">
    <name type="scientific">Alloalcanivorax marinus</name>
    <dbReference type="NCBI Taxonomy" id="1177169"/>
    <lineage>
        <taxon>Bacteria</taxon>
        <taxon>Pseudomonadati</taxon>
        <taxon>Pseudomonadota</taxon>
        <taxon>Gammaproteobacteria</taxon>
        <taxon>Oceanospirillales</taxon>
        <taxon>Alcanivoracaceae</taxon>
        <taxon>Alloalcanivorax</taxon>
    </lineage>
</organism>
<dbReference type="GO" id="GO:0016491">
    <property type="term" value="F:oxidoreductase activity"/>
    <property type="evidence" value="ECO:0007669"/>
    <property type="project" value="InterPro"/>
</dbReference>
<dbReference type="InterPro" id="IPR013785">
    <property type="entry name" value="Aldolase_TIM"/>
</dbReference>
<accession>A0A9Q3YRY4</accession>
<dbReference type="EMBL" id="JAJGNA010000012">
    <property type="protein sequence ID" value="MCC4309078.1"/>
    <property type="molecule type" value="Genomic_DNA"/>
</dbReference>
<dbReference type="InterPro" id="IPR000262">
    <property type="entry name" value="FMN-dep_DH"/>
</dbReference>
<feature type="domain" description="FMN-dependent dehydrogenase" evidence="2">
    <location>
        <begin position="1"/>
        <end position="41"/>
    </location>
</feature>
<evidence type="ECO:0000313" key="4">
    <source>
        <dbReference type="Proteomes" id="UP001108027"/>
    </source>
</evidence>
<dbReference type="Gene3D" id="3.20.20.70">
    <property type="entry name" value="Aldolase class I"/>
    <property type="match status" value="1"/>
</dbReference>
<dbReference type="SUPFAM" id="SSF51395">
    <property type="entry name" value="FMN-linked oxidoreductases"/>
    <property type="match status" value="1"/>
</dbReference>
<dbReference type="Proteomes" id="UP001108027">
    <property type="component" value="Unassembled WGS sequence"/>
</dbReference>
<keyword evidence="4" id="KW-1185">Reference proteome</keyword>
<evidence type="ECO:0000313" key="3">
    <source>
        <dbReference type="EMBL" id="MCC4309078.1"/>
    </source>
</evidence>
<gene>
    <name evidence="3" type="ORF">LL252_10895</name>
</gene>
<feature type="non-terminal residue" evidence="3">
    <location>
        <position position="1"/>
    </location>
</feature>
<dbReference type="AlphaFoldDB" id="A0A9Q3YRY4"/>
<comment type="caution">
    <text evidence="3">The sequence shown here is derived from an EMBL/GenBank/DDBJ whole genome shotgun (WGS) entry which is preliminary data.</text>
</comment>
<evidence type="ECO:0000259" key="2">
    <source>
        <dbReference type="Pfam" id="PF01070"/>
    </source>
</evidence>